<proteinExistence type="predicted"/>
<dbReference type="Gene3D" id="3.40.50.300">
    <property type="entry name" value="P-loop containing nucleotide triphosphate hydrolases"/>
    <property type="match status" value="1"/>
</dbReference>
<dbReference type="EMBL" id="JAWRLE010000026">
    <property type="protein sequence ID" value="MEB2580755.1"/>
    <property type="molecule type" value="Genomic_DNA"/>
</dbReference>
<evidence type="ECO:0000313" key="1">
    <source>
        <dbReference type="EMBL" id="MEB2580755.1"/>
    </source>
</evidence>
<dbReference type="SUPFAM" id="SSF52540">
    <property type="entry name" value="P-loop containing nucleoside triphosphate hydrolases"/>
    <property type="match status" value="1"/>
</dbReference>
<accession>A0ABU5WPU2</accession>
<dbReference type="RefSeq" id="WP_143328693.1">
    <property type="nucleotide sequence ID" value="NZ_JAWRKY010000011.1"/>
</dbReference>
<dbReference type="Proteomes" id="UP001304467">
    <property type="component" value="Unassembled WGS sequence"/>
</dbReference>
<name>A0ABU5WPU2_9BURK</name>
<keyword evidence="2" id="KW-1185">Reference proteome</keyword>
<dbReference type="InterPro" id="IPR027417">
    <property type="entry name" value="P-loop_NTPase"/>
</dbReference>
<evidence type="ECO:0000313" key="2">
    <source>
        <dbReference type="Proteomes" id="UP001304467"/>
    </source>
</evidence>
<gene>
    <name evidence="1" type="ORF">SB593_17535</name>
</gene>
<protein>
    <submittedName>
        <fullName evidence="1">Sulfotransferase family 2 domain-containing protein</fullName>
    </submittedName>
</protein>
<sequence length="300" mass="35120">MFDYFITPRFKNEPRNHEKPLAIMHVPKTAGTSVITGISQSLKINDEVRGIDRLLLGTFDRLSEFDDEVAQTIHLDESKMPESKLIMGHFSYSTLRNRYPRAQLLTFLREPLSRLLSHWVYWRCMSDEYLVRWGSWQDCIKLSRGTLKEFLTDPRIACQTDNLATRMLLWPDERIGNDSFISPDQDSRLLRNALSRLDSIAYSDIIENPYFHQNLSHWFKTELPMMHLNSTARVPENLRIRLDKELDQETLSLLDDRCRLDVKLWSLLAIRRFPKGAKIPSLQRQITMRAIARYGALLAP</sequence>
<reference evidence="1 2" key="1">
    <citation type="journal article" date="2023" name="Front. Microbiol.">
        <title>Genomic analyses of Burkholderia respiratory isolates indicates two evolutionarily distinct B. anthina clades.</title>
        <authorList>
            <person name="Pham A."/>
            <person name="Volmer J.G."/>
            <person name="Chambers D.C."/>
            <person name="Smith D.J."/>
            <person name="Reid D.W."/>
            <person name="Burr L."/>
            <person name="Wells T.J."/>
        </authorList>
    </citation>
    <scope>NUCLEOTIDE SEQUENCE [LARGE SCALE GENOMIC DNA]</scope>
    <source>
        <strain evidence="1 2">BCCIQ07A</strain>
    </source>
</reference>
<comment type="caution">
    <text evidence="1">The sequence shown here is derived from an EMBL/GenBank/DDBJ whole genome shotgun (WGS) entry which is preliminary data.</text>
</comment>
<organism evidence="1 2">
    <name type="scientific">Burkholderia anthinoferrum</name>
    <dbReference type="NCBI Taxonomy" id="3090833"/>
    <lineage>
        <taxon>Bacteria</taxon>
        <taxon>Pseudomonadati</taxon>
        <taxon>Pseudomonadota</taxon>
        <taxon>Betaproteobacteria</taxon>
        <taxon>Burkholderiales</taxon>
        <taxon>Burkholderiaceae</taxon>
        <taxon>Burkholderia</taxon>
    </lineage>
</organism>